<comment type="subcellular location">
    <subcellularLocation>
        <location evidence="3">Cytoplasm</location>
        <location evidence="3">Cytosol</location>
    </subcellularLocation>
    <subcellularLocation>
        <location evidence="2">Endoplasmic reticulum</location>
    </subcellularLocation>
    <subcellularLocation>
        <location evidence="4">Golgi apparatus</location>
    </subcellularLocation>
    <subcellularLocation>
        <location evidence="1">Mitochondrion</location>
    </subcellularLocation>
</comment>
<evidence type="ECO:0000256" key="8">
    <source>
        <dbReference type="ARBA" id="ARBA00022741"/>
    </source>
</evidence>
<dbReference type="PROSITE" id="PS51720">
    <property type="entry name" value="G_AIG1"/>
    <property type="match status" value="2"/>
</dbReference>
<protein>
    <recommendedName>
        <fullName evidence="14">GTPase IMAP family member 8</fullName>
    </recommendedName>
    <alternativeName>
        <fullName evidence="15">Immune-associated nucleotide-binding protein 9</fullName>
    </alternativeName>
</protein>
<comment type="similarity">
    <text evidence="5">Belongs to the TRAFAC class TrmE-Era-EngA-EngB-Septin-like GTPase superfamily. AIG1/Toc34/Toc159-like paraseptin GTPase family. IAN subfamily.</text>
</comment>
<evidence type="ECO:0000256" key="13">
    <source>
        <dbReference type="ARBA" id="ARBA00056809"/>
    </source>
</evidence>
<evidence type="ECO:0000256" key="9">
    <source>
        <dbReference type="ARBA" id="ARBA00022824"/>
    </source>
</evidence>
<keyword evidence="8" id="KW-0547">Nucleotide-binding</keyword>
<evidence type="ECO:0000313" key="17">
    <source>
        <dbReference type="Proteomes" id="UP000694890"/>
    </source>
</evidence>
<dbReference type="Pfam" id="PF04548">
    <property type="entry name" value="AIG1"/>
    <property type="match status" value="3"/>
</dbReference>
<proteinExistence type="inferred from homology"/>
<dbReference type="PANTHER" id="PTHR10903:SF107">
    <property type="entry name" value="GTPASE IMAP FAMILY MEMBER 4-LIKE-RELATED"/>
    <property type="match status" value="1"/>
</dbReference>
<evidence type="ECO:0000256" key="11">
    <source>
        <dbReference type="ARBA" id="ARBA00023128"/>
    </source>
</evidence>
<keyword evidence="7" id="KW-0677">Repeat</keyword>
<evidence type="ECO:0000256" key="12">
    <source>
        <dbReference type="ARBA" id="ARBA00023134"/>
    </source>
</evidence>
<evidence type="ECO:0000256" key="14">
    <source>
        <dbReference type="ARBA" id="ARBA00073539"/>
    </source>
</evidence>
<evidence type="ECO:0000259" key="16">
    <source>
        <dbReference type="PROSITE" id="PS51720"/>
    </source>
</evidence>
<dbReference type="GO" id="GO:0005739">
    <property type="term" value="C:mitochondrion"/>
    <property type="evidence" value="ECO:0007669"/>
    <property type="project" value="UniProtKB-SubCell"/>
</dbReference>
<evidence type="ECO:0000256" key="5">
    <source>
        <dbReference type="ARBA" id="ARBA00008535"/>
    </source>
</evidence>
<dbReference type="PANTHER" id="PTHR10903">
    <property type="entry name" value="GTPASE, IMAP FAMILY MEMBER-RELATED"/>
    <property type="match status" value="1"/>
</dbReference>
<dbReference type="Gene3D" id="3.40.50.300">
    <property type="entry name" value="P-loop containing nucleotide triphosphate hydrolases"/>
    <property type="match status" value="3"/>
</dbReference>
<dbReference type="InterPro" id="IPR027417">
    <property type="entry name" value="P-loop_NTPase"/>
</dbReference>
<evidence type="ECO:0000256" key="7">
    <source>
        <dbReference type="ARBA" id="ARBA00022737"/>
    </source>
</evidence>
<keyword evidence="10" id="KW-0333">Golgi apparatus</keyword>
<evidence type="ECO:0000256" key="10">
    <source>
        <dbReference type="ARBA" id="ARBA00023034"/>
    </source>
</evidence>
<comment type="function">
    <text evidence="13">Exerts an anti-apoptotic effect in the immune system and is involved in responses to infections.</text>
</comment>
<dbReference type="Proteomes" id="UP000694890">
    <property type="component" value="Linkage group LG11"/>
</dbReference>
<evidence type="ECO:0000256" key="4">
    <source>
        <dbReference type="ARBA" id="ARBA00004555"/>
    </source>
</evidence>
<dbReference type="GO" id="GO:0005794">
    <property type="term" value="C:Golgi apparatus"/>
    <property type="evidence" value="ECO:0007669"/>
    <property type="project" value="UniProtKB-SubCell"/>
</dbReference>
<dbReference type="GO" id="GO:0005525">
    <property type="term" value="F:GTP binding"/>
    <property type="evidence" value="ECO:0007669"/>
    <property type="project" value="UniProtKB-KW"/>
</dbReference>
<dbReference type="KEGG" id="lcf:108880422"/>
<gene>
    <name evidence="18" type="primary">LOC108880422</name>
</gene>
<dbReference type="FunFam" id="3.40.50.300:FF:000536">
    <property type="entry name" value="GTPase IMAP family member 8"/>
    <property type="match status" value="1"/>
</dbReference>
<reference evidence="18" key="1">
    <citation type="submission" date="2025-08" db="UniProtKB">
        <authorList>
            <consortium name="RefSeq"/>
        </authorList>
    </citation>
    <scope>IDENTIFICATION</scope>
    <source>
        <tissue evidence="18">Brain</tissue>
    </source>
</reference>
<organism evidence="17 18">
    <name type="scientific">Lates calcarifer</name>
    <name type="common">Barramundi</name>
    <name type="synonym">Holocentrus calcarifer</name>
    <dbReference type="NCBI Taxonomy" id="8187"/>
    <lineage>
        <taxon>Eukaryota</taxon>
        <taxon>Metazoa</taxon>
        <taxon>Chordata</taxon>
        <taxon>Craniata</taxon>
        <taxon>Vertebrata</taxon>
        <taxon>Euteleostomi</taxon>
        <taxon>Actinopterygii</taxon>
        <taxon>Neopterygii</taxon>
        <taxon>Teleostei</taxon>
        <taxon>Neoteleostei</taxon>
        <taxon>Acanthomorphata</taxon>
        <taxon>Carangaria</taxon>
        <taxon>Carangaria incertae sedis</taxon>
        <taxon>Centropomidae</taxon>
        <taxon>Lates</taxon>
    </lineage>
</organism>
<accession>A0AAJ8DSR5</accession>
<dbReference type="RefSeq" id="XP_050929745.1">
    <property type="nucleotide sequence ID" value="XM_051073788.1"/>
</dbReference>
<dbReference type="GeneID" id="108880422"/>
<evidence type="ECO:0000256" key="15">
    <source>
        <dbReference type="ARBA" id="ARBA00077278"/>
    </source>
</evidence>
<dbReference type="InterPro" id="IPR045058">
    <property type="entry name" value="GIMA/IAN/Toc"/>
</dbReference>
<dbReference type="GO" id="GO:0005783">
    <property type="term" value="C:endoplasmic reticulum"/>
    <property type="evidence" value="ECO:0007669"/>
    <property type="project" value="UniProtKB-SubCell"/>
</dbReference>
<keyword evidence="6" id="KW-0963">Cytoplasm</keyword>
<evidence type="ECO:0000313" key="18">
    <source>
        <dbReference type="RefSeq" id="XP_050929745.1"/>
    </source>
</evidence>
<feature type="domain" description="AIG1-type G" evidence="16">
    <location>
        <begin position="257"/>
        <end position="458"/>
    </location>
</feature>
<dbReference type="SUPFAM" id="SSF52540">
    <property type="entry name" value="P-loop containing nucleoside triphosphate hydrolases"/>
    <property type="match status" value="3"/>
</dbReference>
<evidence type="ECO:0000256" key="2">
    <source>
        <dbReference type="ARBA" id="ARBA00004240"/>
    </source>
</evidence>
<evidence type="ECO:0000256" key="3">
    <source>
        <dbReference type="ARBA" id="ARBA00004514"/>
    </source>
</evidence>
<name>A0AAJ8DSR5_LATCA</name>
<evidence type="ECO:0000256" key="6">
    <source>
        <dbReference type="ARBA" id="ARBA00022490"/>
    </source>
</evidence>
<dbReference type="InterPro" id="IPR006703">
    <property type="entry name" value="G_AIG1"/>
</dbReference>
<keyword evidence="9" id="KW-0256">Endoplasmic reticulum</keyword>
<dbReference type="FunFam" id="3.40.50.300:FF:001809">
    <property type="entry name" value="Si:ch1073-365p7.2"/>
    <property type="match status" value="1"/>
</dbReference>
<evidence type="ECO:0000256" key="1">
    <source>
        <dbReference type="ARBA" id="ARBA00004173"/>
    </source>
</evidence>
<keyword evidence="12" id="KW-0342">GTP-binding</keyword>
<sequence>MANIHVVSNSGKSHHSPDLRIVLIGGREIYGEPSNKSASGNIILGKSVFDTNRRTAHSVVGQQEVHGRQVTVVDTPGWWWHYPLENTPKLDQIEIMNSVYLCAPGPHAFLLVIPFGLTFPQIFKLSLKEHLKLFPEEVLNHTIVLFTINTPYNGQTLQYEINEWPVLRWILEQCGNRKHVLNISNRQDSTQVVTLFKKIEAMVAGNGGGHCSVDSATGKALREEMQAMNERASKRSDKVQTQRRKLRALIEDGKTPPAHLRLVMVGAQGSAKSSTGNIILGKNAFTSHHRSTTKFCEKSHRMVAERTLTVVDSPGWLYNHTLQDTCQTDKLEIQNSMYLCPPGPHAVLLVVSLASAFNKSYQRAVQEHMSLFTDDVWRYTIVVFTRGEWLGGKTVEERIESEKGLQWLVEMCWNRYHVLNTKNHSDKTNITELLEKIEEMWAGNKDPHYEVDLSHAEQMETRKEAENKMATRITQTTQRTTRILQALFKGEWQPVPDLRVVLIGRKESGKSMAGNTILFEELFDTSWMKKEFQGKETTMMCVKHKGNVAGVNITVVEVPGWLTDTMTPGWLRGEVVRSVSMCAPGPHVFFLVIPISKAFTEKDRKAVVELLMPFGESVWRHCMVLFTWGDWLSNRSIEEHIAGEGEDLQWLVEKCRNRYHVVSLYDISVMELFQKMTEMTTWNRGHCFTTEDKQKKKKTPIWRATQPVLTEEEWNRREQELIHQMLKAVAEEPEEPTQPSVKMAASFDGAFIPSMSGGAPSEFGNTFWSQRARAMVSEWLNTRAGNTDVTSGFDSMSISGSYVERLDENPLTDEDHQLMRMKMKFGTVLHTWASTETVETRRRHSL</sequence>
<dbReference type="GO" id="GO:0005829">
    <property type="term" value="C:cytosol"/>
    <property type="evidence" value="ECO:0007669"/>
    <property type="project" value="UniProtKB-SubCell"/>
</dbReference>
<feature type="domain" description="AIG1-type G" evidence="16">
    <location>
        <begin position="495"/>
        <end position="697"/>
    </location>
</feature>
<dbReference type="AlphaFoldDB" id="A0AAJ8DSR5"/>
<keyword evidence="11" id="KW-0496">Mitochondrion</keyword>